<protein>
    <submittedName>
        <fullName evidence="1">Uncharacterized protein</fullName>
    </submittedName>
</protein>
<keyword evidence="2" id="KW-1185">Reference proteome</keyword>
<organism evidence="1 2">
    <name type="scientific">Neocallimastix californiae</name>
    <dbReference type="NCBI Taxonomy" id="1754190"/>
    <lineage>
        <taxon>Eukaryota</taxon>
        <taxon>Fungi</taxon>
        <taxon>Fungi incertae sedis</taxon>
        <taxon>Chytridiomycota</taxon>
        <taxon>Chytridiomycota incertae sedis</taxon>
        <taxon>Neocallimastigomycetes</taxon>
        <taxon>Neocallimastigales</taxon>
        <taxon>Neocallimastigaceae</taxon>
        <taxon>Neocallimastix</taxon>
    </lineage>
</organism>
<reference evidence="1 2" key="1">
    <citation type="submission" date="2016-08" db="EMBL/GenBank/DDBJ databases">
        <title>A Parts List for Fungal Cellulosomes Revealed by Comparative Genomics.</title>
        <authorList>
            <consortium name="DOE Joint Genome Institute"/>
            <person name="Haitjema C.H."/>
            <person name="Gilmore S.P."/>
            <person name="Henske J.K."/>
            <person name="Solomon K.V."/>
            <person name="De Groot R."/>
            <person name="Kuo A."/>
            <person name="Mondo S.J."/>
            <person name="Salamov A.A."/>
            <person name="Labutti K."/>
            <person name="Zhao Z."/>
            <person name="Chiniquy J."/>
            <person name="Barry K."/>
            <person name="Brewer H.M."/>
            <person name="Purvine S.O."/>
            <person name="Wright A.T."/>
            <person name="Boxma B."/>
            <person name="Van Alen T."/>
            <person name="Hackstein J.H."/>
            <person name="Baker S.E."/>
            <person name="Grigoriev I.V."/>
            <person name="O'Malley M.A."/>
        </authorList>
    </citation>
    <scope>NUCLEOTIDE SEQUENCE [LARGE SCALE GENOMIC DNA]</scope>
    <source>
        <strain evidence="1 2">G1</strain>
    </source>
</reference>
<dbReference type="OrthoDB" id="10253041at2759"/>
<proteinExistence type="predicted"/>
<accession>A0A1Y2FAY8</accession>
<dbReference type="AlphaFoldDB" id="A0A1Y2FAY8"/>
<evidence type="ECO:0000313" key="1">
    <source>
        <dbReference type="EMBL" id="ORY81079.1"/>
    </source>
</evidence>
<dbReference type="STRING" id="1754190.A0A1Y2FAY8"/>
<dbReference type="EMBL" id="MCOG01000011">
    <property type="protein sequence ID" value="ORY81079.1"/>
    <property type="molecule type" value="Genomic_DNA"/>
</dbReference>
<evidence type="ECO:0000313" key="2">
    <source>
        <dbReference type="Proteomes" id="UP000193920"/>
    </source>
</evidence>
<gene>
    <name evidence="1" type="ORF">LY90DRAFT_500171</name>
</gene>
<comment type="caution">
    <text evidence="1">The sequence shown here is derived from an EMBL/GenBank/DDBJ whole genome shotgun (WGS) entry which is preliminary data.</text>
</comment>
<name>A0A1Y2FAY8_9FUNG</name>
<dbReference type="Gene3D" id="2.60.40.3120">
    <property type="match status" value="1"/>
</dbReference>
<dbReference type="Proteomes" id="UP000193920">
    <property type="component" value="Unassembled WGS sequence"/>
</dbReference>
<sequence>METLNTYNKDDIKENIPSLSIDKDFDLKNHENLLTYFNENINLIMNNPSLTLRILQDIKRRDEIRELYNTHINSNKRKRNFNSPELLNNEDVISTDNNSNEITKITKEVKVSGEDDKDEKINKVVNKNKISKKNPSEVPKEKHDLKIESKIKPIFPEEKKCLFSLPKFIEINHHETFYIKKHESEGLESNIDKTFHFEPIIVYDERWDEIPDQQLLNNWTPPLIFDSRFESGNLHKAIRMDEYDYFLQLRTDYNTNGIGNLKYLI</sequence>